<organism evidence="1 2">
    <name type="scientific">Solibacillus merdavium</name>
    <dbReference type="NCBI Taxonomy" id="2762218"/>
    <lineage>
        <taxon>Bacteria</taxon>
        <taxon>Bacillati</taxon>
        <taxon>Bacillota</taxon>
        <taxon>Bacilli</taxon>
        <taxon>Bacillales</taxon>
        <taxon>Caryophanaceae</taxon>
        <taxon>Solibacillus</taxon>
    </lineage>
</organism>
<dbReference type="GO" id="GO:0008168">
    <property type="term" value="F:methyltransferase activity"/>
    <property type="evidence" value="ECO:0007669"/>
    <property type="project" value="UniProtKB-KW"/>
</dbReference>
<dbReference type="EMBL" id="JACSPW010000005">
    <property type="protein sequence ID" value="MBD8032803.1"/>
    <property type="molecule type" value="Genomic_DNA"/>
</dbReference>
<evidence type="ECO:0000313" key="2">
    <source>
        <dbReference type="Proteomes" id="UP000600565"/>
    </source>
</evidence>
<keyword evidence="1" id="KW-0808">Transferase</keyword>
<keyword evidence="2" id="KW-1185">Reference proteome</keyword>
<reference evidence="1 2" key="1">
    <citation type="submission" date="2020-08" db="EMBL/GenBank/DDBJ databases">
        <title>A Genomic Blueprint of the Chicken Gut Microbiome.</title>
        <authorList>
            <person name="Gilroy R."/>
            <person name="Ravi A."/>
            <person name="Getino M."/>
            <person name="Pursley I."/>
            <person name="Horton D.L."/>
            <person name="Alikhan N.-F."/>
            <person name="Baker D."/>
            <person name="Gharbi K."/>
            <person name="Hall N."/>
            <person name="Watson M."/>
            <person name="Adriaenssens E.M."/>
            <person name="Foster-Nyarko E."/>
            <person name="Jarju S."/>
            <person name="Secka A."/>
            <person name="Antonio M."/>
            <person name="Oren A."/>
            <person name="Chaudhuri R."/>
            <person name="La Ragione R.M."/>
            <person name="Hildebrand F."/>
            <person name="Pallen M.J."/>
        </authorList>
    </citation>
    <scope>NUCLEOTIDE SEQUENCE [LARGE SCALE GENOMIC DNA]</scope>
    <source>
        <strain evidence="1 2">Sa1YVA6</strain>
    </source>
</reference>
<keyword evidence="1" id="KW-0689">Ribosomal protein</keyword>
<gene>
    <name evidence="1" type="ORF">H9632_06965</name>
</gene>
<evidence type="ECO:0000313" key="1">
    <source>
        <dbReference type="EMBL" id="MBD8032803.1"/>
    </source>
</evidence>
<dbReference type="Proteomes" id="UP000600565">
    <property type="component" value="Unassembled WGS sequence"/>
</dbReference>
<protein>
    <submittedName>
        <fullName evidence="1">rRNA methyltransferase</fullName>
    </submittedName>
</protein>
<proteinExistence type="predicted"/>
<keyword evidence="1" id="KW-0489">Methyltransferase</keyword>
<keyword evidence="1" id="KW-0687">Ribonucleoprotein</keyword>
<comment type="caution">
    <text evidence="1">The sequence shown here is derived from an EMBL/GenBank/DDBJ whole genome shotgun (WGS) entry which is preliminary data.</text>
</comment>
<sequence length="124" mass="14847">MWKLHNGKLMQTTDETRVRYKTRISAEILNNLKQLAEKYDTHIGYLLENGYSNIIETETIVFNKQNRPKDRTEFRTTCDKELLESLKNFAKKHELNLNDVIEASVAYINFEDVKHSHWRYRVEI</sequence>
<name>A0ABR8XLJ6_9BACL</name>
<dbReference type="RefSeq" id="WP_191703392.1">
    <property type="nucleotide sequence ID" value="NZ_JACSPW010000005.1"/>
</dbReference>
<accession>A0ABR8XLJ6</accession>
<dbReference type="GO" id="GO:0032259">
    <property type="term" value="P:methylation"/>
    <property type="evidence" value="ECO:0007669"/>
    <property type="project" value="UniProtKB-KW"/>
</dbReference>
<dbReference type="GO" id="GO:0005840">
    <property type="term" value="C:ribosome"/>
    <property type="evidence" value="ECO:0007669"/>
    <property type="project" value="UniProtKB-KW"/>
</dbReference>